<dbReference type="PANTHER" id="PTHR37017:SF13">
    <property type="entry name" value="AB HYDROLASE-1 DOMAIN-CONTAINING PROTEIN"/>
    <property type="match status" value="1"/>
</dbReference>
<accession>A0A420ISF1</accession>
<dbReference type="Pfam" id="PF12697">
    <property type="entry name" value="Abhydrolase_6"/>
    <property type="match status" value="1"/>
</dbReference>
<name>A0A420ISF1_9PEZI</name>
<dbReference type="SUPFAM" id="SSF53474">
    <property type="entry name" value="alpha/beta-Hydrolases"/>
    <property type="match status" value="1"/>
</dbReference>
<evidence type="ECO:0000313" key="3">
    <source>
        <dbReference type="Proteomes" id="UP000283383"/>
    </source>
</evidence>
<dbReference type="AlphaFoldDB" id="A0A420ISF1"/>
<dbReference type="EMBL" id="MCBQ01007198">
    <property type="protein sequence ID" value="RKF77457.1"/>
    <property type="molecule type" value="Genomic_DNA"/>
</dbReference>
<dbReference type="InterPro" id="IPR052897">
    <property type="entry name" value="Sec-Metab_Biosynth_Hydrolase"/>
</dbReference>
<comment type="caution">
    <text evidence="2">The sequence shown here is derived from an EMBL/GenBank/DDBJ whole genome shotgun (WGS) entry which is preliminary data.</text>
</comment>
<reference evidence="2 3" key="1">
    <citation type="journal article" date="2018" name="BMC Genomics">
        <title>Comparative genome analyses reveal sequence features reflecting distinct modes of host-adaptation between dicot and monocot powdery mildew.</title>
        <authorList>
            <person name="Wu Y."/>
            <person name="Ma X."/>
            <person name="Pan Z."/>
            <person name="Kale S.D."/>
            <person name="Song Y."/>
            <person name="King H."/>
            <person name="Zhang Q."/>
            <person name="Presley C."/>
            <person name="Deng X."/>
            <person name="Wei C.I."/>
            <person name="Xiao S."/>
        </authorList>
    </citation>
    <scope>NUCLEOTIDE SEQUENCE [LARGE SCALE GENOMIC DNA]</scope>
    <source>
        <strain evidence="2">UMSG3</strain>
    </source>
</reference>
<evidence type="ECO:0000313" key="2">
    <source>
        <dbReference type="EMBL" id="RKF77457.1"/>
    </source>
</evidence>
<keyword evidence="3" id="KW-1185">Reference proteome</keyword>
<feature type="domain" description="C2H2-type" evidence="1">
    <location>
        <begin position="189"/>
        <end position="211"/>
    </location>
</feature>
<dbReference type="GO" id="GO:0016787">
    <property type="term" value="F:hydrolase activity"/>
    <property type="evidence" value="ECO:0007669"/>
    <property type="project" value="UniProtKB-KW"/>
</dbReference>
<dbReference type="Gene3D" id="3.40.50.1820">
    <property type="entry name" value="alpha/beta hydrolase"/>
    <property type="match status" value="1"/>
</dbReference>
<organism evidence="2 3">
    <name type="scientific">Golovinomyces cichoracearum</name>
    <dbReference type="NCBI Taxonomy" id="62708"/>
    <lineage>
        <taxon>Eukaryota</taxon>
        <taxon>Fungi</taxon>
        <taxon>Dikarya</taxon>
        <taxon>Ascomycota</taxon>
        <taxon>Pezizomycotina</taxon>
        <taxon>Leotiomycetes</taxon>
        <taxon>Erysiphales</taxon>
        <taxon>Erysiphaceae</taxon>
        <taxon>Golovinomyces</taxon>
    </lineage>
</organism>
<evidence type="ECO:0000259" key="1">
    <source>
        <dbReference type="PROSITE" id="PS00028"/>
    </source>
</evidence>
<dbReference type="Proteomes" id="UP000283383">
    <property type="component" value="Unassembled WGS sequence"/>
</dbReference>
<gene>
    <name evidence="2" type="ORF">GcM3_071021</name>
</gene>
<dbReference type="PANTHER" id="PTHR37017">
    <property type="entry name" value="AB HYDROLASE-1 DOMAIN-CONTAINING PROTEIN-RELATED"/>
    <property type="match status" value="1"/>
</dbReference>
<dbReference type="InterPro" id="IPR000073">
    <property type="entry name" value="AB_hydrolase_1"/>
</dbReference>
<proteinExistence type="predicted"/>
<sequence length="249" mass="26567">MKIKKPAIVIVPGAWQGAIGFKNFVHDLNNAGFRSEAVALPSVGSTSNILPGLAEDIAAVRSIVYKFLEESYDVVLLCHSYGGLVGSNASQGLDAKSRSKDGKAGGIIQILFMSAFVVPNGCNLFDLLGGKPATWMDIQGDKIETKREMMAKIGFNDLSPELAAGFCQQLTHSSASIFFTPSNFEPWSCGIPCAYIFTTQDMAIPHPQQVHMARLLGPDAKTVSLNAGHCSFLSVPDQLIEAITSLSSG</sequence>
<dbReference type="InterPro" id="IPR029058">
    <property type="entry name" value="AB_hydrolase_fold"/>
</dbReference>
<protein>
    <submittedName>
        <fullName evidence="2">Putative alpha beta-hydrolase</fullName>
    </submittedName>
</protein>
<dbReference type="STRING" id="62708.A0A420ISF1"/>
<keyword evidence="2" id="KW-0378">Hydrolase</keyword>
<dbReference type="InterPro" id="IPR013087">
    <property type="entry name" value="Znf_C2H2_type"/>
</dbReference>
<dbReference type="PROSITE" id="PS00028">
    <property type="entry name" value="ZINC_FINGER_C2H2_1"/>
    <property type="match status" value="1"/>
</dbReference>